<dbReference type="InterPro" id="IPR019888">
    <property type="entry name" value="Tscrpt_reg_AsnC-like"/>
</dbReference>
<keyword evidence="2" id="KW-0238">DNA-binding</keyword>
<evidence type="ECO:0000259" key="4">
    <source>
        <dbReference type="PROSITE" id="PS50956"/>
    </source>
</evidence>
<dbReference type="PRINTS" id="PR00033">
    <property type="entry name" value="HTHASNC"/>
</dbReference>
<evidence type="ECO:0000313" key="5">
    <source>
        <dbReference type="EMBL" id="SCB54591.1"/>
    </source>
</evidence>
<dbReference type="InterPro" id="IPR011991">
    <property type="entry name" value="ArsR-like_HTH"/>
</dbReference>
<dbReference type="PROSITE" id="PS00519">
    <property type="entry name" value="HTH_ASNC_1"/>
    <property type="match status" value="1"/>
</dbReference>
<dbReference type="InterPro" id="IPR036390">
    <property type="entry name" value="WH_DNA-bd_sf"/>
</dbReference>
<dbReference type="PROSITE" id="PS50956">
    <property type="entry name" value="HTH_ASNC_2"/>
    <property type="match status" value="1"/>
</dbReference>
<dbReference type="InterPro" id="IPR000485">
    <property type="entry name" value="AsnC-type_HTH_dom"/>
</dbReference>
<evidence type="ECO:0000256" key="1">
    <source>
        <dbReference type="ARBA" id="ARBA00023015"/>
    </source>
</evidence>
<dbReference type="Pfam" id="PF01037">
    <property type="entry name" value="AsnC_trans_reg"/>
    <property type="match status" value="1"/>
</dbReference>
<dbReference type="CDD" id="cd00090">
    <property type="entry name" value="HTH_ARSR"/>
    <property type="match status" value="1"/>
</dbReference>
<dbReference type="SUPFAM" id="SSF46785">
    <property type="entry name" value="Winged helix' DNA-binding domain"/>
    <property type="match status" value="1"/>
</dbReference>
<dbReference type="FunFam" id="1.10.10.10:FF:000186">
    <property type="entry name" value="AsnC family transcriptional regulator"/>
    <property type="match status" value="1"/>
</dbReference>
<dbReference type="GO" id="GO:0006355">
    <property type="term" value="P:regulation of DNA-templated transcription"/>
    <property type="evidence" value="ECO:0007669"/>
    <property type="project" value="UniProtKB-ARBA"/>
</dbReference>
<dbReference type="InterPro" id="IPR019885">
    <property type="entry name" value="Tscrpt_reg_HTH_AsnC-type_CS"/>
</dbReference>
<protein>
    <submittedName>
        <fullName evidence="5">Lrp/AsnC family transcriptional regulator, leucine-responsive regulatory protein</fullName>
    </submittedName>
</protein>
<dbReference type="InterPro" id="IPR011008">
    <property type="entry name" value="Dimeric_a/b-barrel"/>
</dbReference>
<dbReference type="AlphaFoldDB" id="A0A1C3XQP6"/>
<dbReference type="GO" id="GO:0043200">
    <property type="term" value="P:response to amino acid"/>
    <property type="evidence" value="ECO:0007669"/>
    <property type="project" value="TreeGrafter"/>
</dbReference>
<accession>A0A1C3XQP6</accession>
<keyword evidence="3" id="KW-0804">Transcription</keyword>
<feature type="domain" description="HTH asnC-type" evidence="4">
    <location>
        <begin position="37"/>
        <end position="98"/>
    </location>
</feature>
<organism evidence="5 6">
    <name type="scientific">Bradyrhizobium shewense</name>
    <dbReference type="NCBI Taxonomy" id="1761772"/>
    <lineage>
        <taxon>Bacteria</taxon>
        <taxon>Pseudomonadati</taxon>
        <taxon>Pseudomonadota</taxon>
        <taxon>Alphaproteobacteria</taxon>
        <taxon>Hyphomicrobiales</taxon>
        <taxon>Nitrobacteraceae</taxon>
        <taxon>Bradyrhizobium</taxon>
    </lineage>
</organism>
<sequence length="188" mass="21151">MWPVTMLRDMASHRRNRSSADDLKAEWRIFLDRFGSIDAKDLKILEALQANARVPLSELGRSVGLSQPAVSERVRRLEEAGIIEGYGARINPRALGLGLMALVRLRTSHEHIKTCLKRFSEIPYIIEVHRVTGDDCFVLKVLVPAPEDLETIVDRIAGFGTVTTSLVLRSEPARPIGRELVRKKTERS</sequence>
<dbReference type="Proteomes" id="UP000199184">
    <property type="component" value="Unassembled WGS sequence"/>
</dbReference>
<dbReference type="SUPFAM" id="SSF54909">
    <property type="entry name" value="Dimeric alpha+beta barrel"/>
    <property type="match status" value="1"/>
</dbReference>
<dbReference type="PANTHER" id="PTHR30154:SF53">
    <property type="entry name" value="HTH-TYPE TRANSCRIPTIONAL REGULATOR LRPC"/>
    <property type="match status" value="1"/>
</dbReference>
<keyword evidence="6" id="KW-1185">Reference proteome</keyword>
<gene>
    <name evidence="5" type="ORF">GA0061098_102827</name>
</gene>
<name>A0A1C3XQP6_9BRAD</name>
<dbReference type="SMART" id="SM00344">
    <property type="entry name" value="HTH_ASNC"/>
    <property type="match status" value="1"/>
</dbReference>
<dbReference type="InterPro" id="IPR036388">
    <property type="entry name" value="WH-like_DNA-bd_sf"/>
</dbReference>
<dbReference type="Gene3D" id="3.30.70.920">
    <property type="match status" value="1"/>
</dbReference>
<dbReference type="Pfam" id="PF13404">
    <property type="entry name" value="HTH_AsnC-type"/>
    <property type="match status" value="1"/>
</dbReference>
<dbReference type="GO" id="GO:0005829">
    <property type="term" value="C:cytosol"/>
    <property type="evidence" value="ECO:0007669"/>
    <property type="project" value="TreeGrafter"/>
</dbReference>
<reference evidence="6" key="1">
    <citation type="submission" date="2016-08" db="EMBL/GenBank/DDBJ databases">
        <authorList>
            <person name="Varghese N."/>
            <person name="Submissions Spin"/>
        </authorList>
    </citation>
    <scope>NUCLEOTIDE SEQUENCE [LARGE SCALE GENOMIC DNA]</scope>
    <source>
        <strain evidence="6">ERR11</strain>
    </source>
</reference>
<proteinExistence type="predicted"/>
<dbReference type="InterPro" id="IPR019887">
    <property type="entry name" value="Tscrpt_reg_AsnC/Lrp_C"/>
</dbReference>
<dbReference type="EMBL" id="FMAI01000028">
    <property type="protein sequence ID" value="SCB54591.1"/>
    <property type="molecule type" value="Genomic_DNA"/>
</dbReference>
<keyword evidence="1" id="KW-0805">Transcription regulation</keyword>
<evidence type="ECO:0000256" key="2">
    <source>
        <dbReference type="ARBA" id="ARBA00023125"/>
    </source>
</evidence>
<dbReference type="Gene3D" id="1.10.10.10">
    <property type="entry name" value="Winged helix-like DNA-binding domain superfamily/Winged helix DNA-binding domain"/>
    <property type="match status" value="1"/>
</dbReference>
<dbReference type="GO" id="GO:0043565">
    <property type="term" value="F:sequence-specific DNA binding"/>
    <property type="evidence" value="ECO:0007669"/>
    <property type="project" value="InterPro"/>
</dbReference>
<dbReference type="PANTHER" id="PTHR30154">
    <property type="entry name" value="LEUCINE-RESPONSIVE REGULATORY PROTEIN"/>
    <property type="match status" value="1"/>
</dbReference>
<evidence type="ECO:0000256" key="3">
    <source>
        <dbReference type="ARBA" id="ARBA00023163"/>
    </source>
</evidence>
<evidence type="ECO:0000313" key="6">
    <source>
        <dbReference type="Proteomes" id="UP000199184"/>
    </source>
</evidence>